<evidence type="ECO:0000256" key="1">
    <source>
        <dbReference type="SAM" id="Coils"/>
    </source>
</evidence>
<reference evidence="2 3" key="1">
    <citation type="submission" date="2022-10" db="EMBL/GenBank/DDBJ databases">
        <title>Luteolibacter flavescens strain MCCC 1K03193, whole genome shotgun sequencing project.</title>
        <authorList>
            <person name="Zhao G."/>
            <person name="Shen L."/>
        </authorList>
    </citation>
    <scope>NUCLEOTIDE SEQUENCE [LARGE SCALE GENOMIC DNA]</scope>
    <source>
        <strain evidence="2 3">MCCC 1K03193</strain>
    </source>
</reference>
<comment type="caution">
    <text evidence="2">The sequence shown here is derived from an EMBL/GenBank/DDBJ whole genome shotgun (WGS) entry which is preliminary data.</text>
</comment>
<dbReference type="Gene3D" id="1.25.40.10">
    <property type="entry name" value="Tetratricopeptide repeat domain"/>
    <property type="match status" value="1"/>
</dbReference>
<proteinExistence type="predicted"/>
<keyword evidence="3" id="KW-1185">Reference proteome</keyword>
<protein>
    <recommendedName>
        <fullName evidence="4">Tetratricopeptide repeat protein</fullName>
    </recommendedName>
</protein>
<dbReference type="SUPFAM" id="SSF48452">
    <property type="entry name" value="TPR-like"/>
    <property type="match status" value="1"/>
</dbReference>
<evidence type="ECO:0008006" key="4">
    <source>
        <dbReference type="Google" id="ProtNLM"/>
    </source>
</evidence>
<feature type="coiled-coil region" evidence="1">
    <location>
        <begin position="273"/>
        <end position="300"/>
    </location>
</feature>
<sequence>MTAGEISRTRQLTHEGMQRGIRHLAAGDFTEALAEFDSVAGIRSQWPWQEDPELAWMLAATWINRADALQGAGSLQKALASLDLGISAMEHVPADAAPGVRERLILAWLKRAELCASCSDPLAAGDAFRKAESLLVEIPGNRELAMMLTANRARFLLDQGEVITGLADARRAVEMSRSLEAAGDASGSILVRSILCRALAALLDAPEHLDLTDDWIAEATDAVEESLGFARRTADDSGTIADLIRYGARIYRTCQPQFLAPFLKDVFHSGSALRKDERLLQEMRNELLLAQVEVEKLILLRPHDDAHVARQAKTLQAIQATLSFLGRA</sequence>
<gene>
    <name evidence="2" type="ORF">OKA04_22660</name>
</gene>
<keyword evidence="1" id="KW-0175">Coiled coil</keyword>
<dbReference type="Proteomes" id="UP001207930">
    <property type="component" value="Unassembled WGS sequence"/>
</dbReference>
<name>A0ABT3FWE5_9BACT</name>
<accession>A0ABT3FWE5</accession>
<evidence type="ECO:0000313" key="3">
    <source>
        <dbReference type="Proteomes" id="UP001207930"/>
    </source>
</evidence>
<dbReference type="EMBL" id="JAPDDS010000019">
    <property type="protein sequence ID" value="MCW1887556.1"/>
    <property type="molecule type" value="Genomic_DNA"/>
</dbReference>
<evidence type="ECO:0000313" key="2">
    <source>
        <dbReference type="EMBL" id="MCW1887556.1"/>
    </source>
</evidence>
<organism evidence="2 3">
    <name type="scientific">Luteolibacter flavescens</name>
    <dbReference type="NCBI Taxonomy" id="1859460"/>
    <lineage>
        <taxon>Bacteria</taxon>
        <taxon>Pseudomonadati</taxon>
        <taxon>Verrucomicrobiota</taxon>
        <taxon>Verrucomicrobiia</taxon>
        <taxon>Verrucomicrobiales</taxon>
        <taxon>Verrucomicrobiaceae</taxon>
        <taxon>Luteolibacter</taxon>
    </lineage>
</organism>
<dbReference type="RefSeq" id="WP_264503511.1">
    <property type="nucleotide sequence ID" value="NZ_JAPDDS010000019.1"/>
</dbReference>
<dbReference type="InterPro" id="IPR011990">
    <property type="entry name" value="TPR-like_helical_dom_sf"/>
</dbReference>